<evidence type="ECO:0000313" key="4">
    <source>
        <dbReference type="Proteomes" id="UP000268033"/>
    </source>
</evidence>
<gene>
    <name evidence="3" type="ORF">EDC28_109114</name>
</gene>
<evidence type="ECO:0000259" key="2">
    <source>
        <dbReference type="Pfam" id="PF17680"/>
    </source>
</evidence>
<keyword evidence="1" id="KW-0732">Signal</keyword>
<organism evidence="3 4">
    <name type="scientific">Gallaecimonas pentaromativorans</name>
    <dbReference type="NCBI Taxonomy" id="584787"/>
    <lineage>
        <taxon>Bacteria</taxon>
        <taxon>Pseudomonadati</taxon>
        <taxon>Pseudomonadota</taxon>
        <taxon>Gammaproteobacteria</taxon>
        <taxon>Enterobacterales</taxon>
        <taxon>Gallaecimonadaceae</taxon>
        <taxon>Gallaecimonas</taxon>
    </lineage>
</organism>
<feature type="signal peptide" evidence="1">
    <location>
        <begin position="1"/>
        <end position="18"/>
    </location>
</feature>
<proteinExistence type="predicted"/>
<comment type="caution">
    <text evidence="3">The sequence shown here is derived from an EMBL/GenBank/DDBJ whole genome shotgun (WGS) entry which is preliminary data.</text>
</comment>
<feature type="chain" id="PRO_5018140652" description="FlgO domain-containing protein" evidence="1">
    <location>
        <begin position="19"/>
        <end position="193"/>
    </location>
</feature>
<sequence>MLRSGLLALVFFSVLAGAKTPASEQVAHAPLDTFVGQLTDKLVQNARYVDYKTPMVVATLVDSHALSKGTALGQAMAESFTSHLHQAGYTLVDLKSQGAVNITQSGDFIFSRDADKLRAKLPVDFVLAGTYETSPEGVNVNVRIIGIKSKLVVASAEGFLPAKALGADSELQRAVTSRDGYLERRAAPIQEMQ</sequence>
<dbReference type="InterPro" id="IPR041215">
    <property type="entry name" value="FlgO_dom"/>
</dbReference>
<dbReference type="AlphaFoldDB" id="A0A3N1P4P6"/>
<evidence type="ECO:0000256" key="1">
    <source>
        <dbReference type="SAM" id="SignalP"/>
    </source>
</evidence>
<keyword evidence="4" id="KW-1185">Reference proteome</keyword>
<dbReference type="Pfam" id="PF17680">
    <property type="entry name" value="FlgO"/>
    <property type="match status" value="1"/>
</dbReference>
<accession>A0A3N1P4P6</accession>
<feature type="domain" description="FlgO" evidence="2">
    <location>
        <begin position="37"/>
        <end position="164"/>
    </location>
</feature>
<reference evidence="3 4" key="1">
    <citation type="submission" date="2018-11" db="EMBL/GenBank/DDBJ databases">
        <title>Genomic Encyclopedia of Type Strains, Phase IV (KMG-IV): sequencing the most valuable type-strain genomes for metagenomic binning, comparative biology and taxonomic classification.</title>
        <authorList>
            <person name="Goeker M."/>
        </authorList>
    </citation>
    <scope>NUCLEOTIDE SEQUENCE [LARGE SCALE GENOMIC DNA]</scope>
    <source>
        <strain evidence="3 4">DSM 21945</strain>
    </source>
</reference>
<protein>
    <recommendedName>
        <fullName evidence="2">FlgO domain-containing protein</fullName>
    </recommendedName>
</protein>
<dbReference type="InterPro" id="IPR014549">
    <property type="entry name" value="FlgO"/>
</dbReference>
<dbReference type="Proteomes" id="UP000268033">
    <property type="component" value="Unassembled WGS sequence"/>
</dbReference>
<evidence type="ECO:0000313" key="3">
    <source>
        <dbReference type="EMBL" id="ROQ22628.1"/>
    </source>
</evidence>
<name>A0A3N1P4P6_9GAMM</name>
<dbReference type="PIRSF" id="PIRSF028688">
    <property type="entry name" value="UCP_imp_028688"/>
    <property type="match status" value="1"/>
</dbReference>
<dbReference type="STRING" id="584787.GCA_001247655_02043"/>
<dbReference type="EMBL" id="RJUL01000009">
    <property type="protein sequence ID" value="ROQ22628.1"/>
    <property type="molecule type" value="Genomic_DNA"/>
</dbReference>
<dbReference type="RefSeq" id="WP_123422293.1">
    <property type="nucleotide sequence ID" value="NZ_RJUL01000009.1"/>
</dbReference>